<dbReference type="Gene3D" id="1.25.10.10">
    <property type="entry name" value="Leucine-rich Repeat Variant"/>
    <property type="match status" value="1"/>
</dbReference>
<evidence type="ECO:0000313" key="2">
    <source>
        <dbReference type="Proteomes" id="UP000007266"/>
    </source>
</evidence>
<dbReference type="InterPro" id="IPR016024">
    <property type="entry name" value="ARM-type_fold"/>
</dbReference>
<dbReference type="GO" id="GO:0005813">
    <property type="term" value="C:centrosome"/>
    <property type="evidence" value="ECO:0007669"/>
    <property type="project" value="InterPro"/>
</dbReference>
<dbReference type="InterPro" id="IPR011989">
    <property type="entry name" value="ARM-like"/>
</dbReference>
<reference evidence="1 2" key="2">
    <citation type="journal article" date="2010" name="Nucleic Acids Res.">
        <title>BeetleBase in 2010: revisions to provide comprehensive genomic information for Tribolium castaneum.</title>
        <authorList>
            <person name="Kim H.S."/>
            <person name="Murphy T."/>
            <person name="Xia J."/>
            <person name="Caragea D."/>
            <person name="Park Y."/>
            <person name="Beeman R.W."/>
            <person name="Lorenzen M.D."/>
            <person name="Butcher S."/>
            <person name="Manak J.R."/>
            <person name="Brown S.J."/>
        </authorList>
    </citation>
    <scope>GENOME REANNOTATION</scope>
    <source>
        <strain evidence="1 2">Georgia GA2</strain>
    </source>
</reference>
<organism evidence="1 2">
    <name type="scientific">Tribolium castaneum</name>
    <name type="common">Red flour beetle</name>
    <dbReference type="NCBI Taxonomy" id="7070"/>
    <lineage>
        <taxon>Eukaryota</taxon>
        <taxon>Metazoa</taxon>
        <taxon>Ecdysozoa</taxon>
        <taxon>Arthropoda</taxon>
        <taxon>Hexapoda</taxon>
        <taxon>Insecta</taxon>
        <taxon>Pterygota</taxon>
        <taxon>Neoptera</taxon>
        <taxon>Endopterygota</taxon>
        <taxon>Coleoptera</taxon>
        <taxon>Polyphaga</taxon>
        <taxon>Cucujiformia</taxon>
        <taxon>Tenebrionidae</taxon>
        <taxon>Tenebrionidae incertae sedis</taxon>
        <taxon>Tribolium</taxon>
    </lineage>
</organism>
<dbReference type="GO" id="GO:0044782">
    <property type="term" value="P:cilium organization"/>
    <property type="evidence" value="ECO:0007669"/>
    <property type="project" value="InterPro"/>
</dbReference>
<evidence type="ECO:0000313" key="1">
    <source>
        <dbReference type="EMBL" id="KYB25351.1"/>
    </source>
</evidence>
<sequence>MVGDGSVKDKFAQLGLGDFVHKLWVWFALQNGHLVDVLRMLATFTADCATACQSLPLTSAVAGTGPRKLPTKISLLHVIINTIDKEMEQVSRTRNLSVLELCFVILGNCCSVLECRILICKSALLNSAGRLHPAITKKQKPWDFVESLWLEFLQIFSLHPEGQSHIAKNSDVFDLILSLTSGKLPNRTTALLVLRNIAFYQPNRSRLMTSGEFLNLLRGKLESGSREEKATVVLIMWSLSANNQKAKIAFKAAKLDAQLEQMLKHYQLSSEVPDEELETIKYVLSVIGDRDL</sequence>
<reference evidence="1 2" key="1">
    <citation type="journal article" date="2008" name="Nature">
        <title>The genome of the model beetle and pest Tribolium castaneum.</title>
        <authorList>
            <consortium name="Tribolium Genome Sequencing Consortium"/>
            <person name="Richards S."/>
            <person name="Gibbs R.A."/>
            <person name="Weinstock G.M."/>
            <person name="Brown S.J."/>
            <person name="Denell R."/>
            <person name="Beeman R.W."/>
            <person name="Gibbs R."/>
            <person name="Beeman R.W."/>
            <person name="Brown S.J."/>
            <person name="Bucher G."/>
            <person name="Friedrich M."/>
            <person name="Grimmelikhuijzen C.J."/>
            <person name="Klingler M."/>
            <person name="Lorenzen M."/>
            <person name="Richards S."/>
            <person name="Roth S."/>
            <person name="Schroder R."/>
            <person name="Tautz D."/>
            <person name="Zdobnov E.M."/>
            <person name="Muzny D."/>
            <person name="Gibbs R.A."/>
            <person name="Weinstock G.M."/>
            <person name="Attaway T."/>
            <person name="Bell S."/>
            <person name="Buhay C.J."/>
            <person name="Chandrabose M.N."/>
            <person name="Chavez D."/>
            <person name="Clerk-Blankenburg K.P."/>
            <person name="Cree A."/>
            <person name="Dao M."/>
            <person name="Davis C."/>
            <person name="Chacko J."/>
            <person name="Dinh H."/>
            <person name="Dugan-Rocha S."/>
            <person name="Fowler G."/>
            <person name="Garner T.T."/>
            <person name="Garnes J."/>
            <person name="Gnirke A."/>
            <person name="Hawes A."/>
            <person name="Hernandez J."/>
            <person name="Hines S."/>
            <person name="Holder M."/>
            <person name="Hume J."/>
            <person name="Jhangiani S.N."/>
            <person name="Joshi V."/>
            <person name="Khan Z.M."/>
            <person name="Jackson L."/>
            <person name="Kovar C."/>
            <person name="Kowis A."/>
            <person name="Lee S."/>
            <person name="Lewis L.R."/>
            <person name="Margolis J."/>
            <person name="Morgan M."/>
            <person name="Nazareth L.V."/>
            <person name="Nguyen N."/>
            <person name="Okwuonu G."/>
            <person name="Parker D."/>
            <person name="Richards S."/>
            <person name="Ruiz S.J."/>
            <person name="Santibanez J."/>
            <person name="Savard J."/>
            <person name="Scherer S.E."/>
            <person name="Schneider B."/>
            <person name="Sodergren E."/>
            <person name="Tautz D."/>
            <person name="Vattahil S."/>
            <person name="Villasana D."/>
            <person name="White C.S."/>
            <person name="Wright R."/>
            <person name="Park Y."/>
            <person name="Beeman R.W."/>
            <person name="Lord J."/>
            <person name="Oppert B."/>
            <person name="Lorenzen M."/>
            <person name="Brown S."/>
            <person name="Wang L."/>
            <person name="Savard J."/>
            <person name="Tautz D."/>
            <person name="Richards S."/>
            <person name="Weinstock G."/>
            <person name="Gibbs R.A."/>
            <person name="Liu Y."/>
            <person name="Worley K."/>
            <person name="Weinstock G."/>
            <person name="Elsik C.G."/>
            <person name="Reese J.T."/>
            <person name="Elhaik E."/>
            <person name="Landan G."/>
            <person name="Graur D."/>
            <person name="Arensburger P."/>
            <person name="Atkinson P."/>
            <person name="Beeman R.W."/>
            <person name="Beidler J."/>
            <person name="Brown S.J."/>
            <person name="Demuth J.P."/>
            <person name="Drury D.W."/>
            <person name="Du Y.Z."/>
            <person name="Fujiwara H."/>
            <person name="Lorenzen M."/>
            <person name="Maselli V."/>
            <person name="Osanai M."/>
            <person name="Park Y."/>
            <person name="Robertson H.M."/>
            <person name="Tu Z."/>
            <person name="Wang J.J."/>
            <person name="Wang S."/>
            <person name="Richards S."/>
            <person name="Song H."/>
            <person name="Zhang L."/>
            <person name="Sodergren E."/>
            <person name="Werner D."/>
            <person name="Stanke M."/>
            <person name="Morgenstern B."/>
            <person name="Solovyev V."/>
            <person name="Kosarev P."/>
            <person name="Brown G."/>
            <person name="Chen H.C."/>
            <person name="Ermolaeva O."/>
            <person name="Hlavina W."/>
            <person name="Kapustin Y."/>
            <person name="Kiryutin B."/>
            <person name="Kitts P."/>
            <person name="Maglott D."/>
            <person name="Pruitt K."/>
            <person name="Sapojnikov V."/>
            <person name="Souvorov A."/>
            <person name="Mackey A.J."/>
            <person name="Waterhouse R.M."/>
            <person name="Wyder S."/>
            <person name="Zdobnov E.M."/>
            <person name="Zdobnov E.M."/>
            <person name="Wyder S."/>
            <person name="Kriventseva E.V."/>
            <person name="Kadowaki T."/>
            <person name="Bork P."/>
            <person name="Aranda M."/>
            <person name="Bao R."/>
            <person name="Beermann A."/>
            <person name="Berns N."/>
            <person name="Bolognesi R."/>
            <person name="Bonneton F."/>
            <person name="Bopp D."/>
            <person name="Brown S.J."/>
            <person name="Bucher G."/>
            <person name="Butts T."/>
            <person name="Chaumot A."/>
            <person name="Denell R.E."/>
            <person name="Ferrier D.E."/>
            <person name="Friedrich M."/>
            <person name="Gordon C.M."/>
            <person name="Jindra M."/>
            <person name="Klingler M."/>
            <person name="Lan Q."/>
            <person name="Lattorff H.M."/>
            <person name="Laudet V."/>
            <person name="von Levetsow C."/>
            <person name="Liu Z."/>
            <person name="Lutz R."/>
            <person name="Lynch J.A."/>
            <person name="da Fonseca R.N."/>
            <person name="Posnien N."/>
            <person name="Reuter R."/>
            <person name="Roth S."/>
            <person name="Savard J."/>
            <person name="Schinko J.B."/>
            <person name="Schmitt C."/>
            <person name="Schoppmeier M."/>
            <person name="Schroder R."/>
            <person name="Shippy T.D."/>
            <person name="Simonnet F."/>
            <person name="Marques-Souza H."/>
            <person name="Tautz D."/>
            <person name="Tomoyasu Y."/>
            <person name="Trauner J."/>
            <person name="Van der Zee M."/>
            <person name="Vervoort M."/>
            <person name="Wittkopp N."/>
            <person name="Wimmer E.A."/>
            <person name="Yang X."/>
            <person name="Jones A.K."/>
            <person name="Sattelle D.B."/>
            <person name="Ebert P.R."/>
            <person name="Nelson D."/>
            <person name="Scott J.G."/>
            <person name="Beeman R.W."/>
            <person name="Muthukrishnan S."/>
            <person name="Kramer K.J."/>
            <person name="Arakane Y."/>
            <person name="Beeman R.W."/>
            <person name="Zhu Q."/>
            <person name="Hogenkamp D."/>
            <person name="Dixit R."/>
            <person name="Oppert B."/>
            <person name="Jiang H."/>
            <person name="Zou Z."/>
            <person name="Marshall J."/>
            <person name="Elpidina E."/>
            <person name="Vinokurov K."/>
            <person name="Oppert C."/>
            <person name="Zou Z."/>
            <person name="Evans J."/>
            <person name="Lu Z."/>
            <person name="Zhao P."/>
            <person name="Sumathipala N."/>
            <person name="Altincicek B."/>
            <person name="Vilcinskas A."/>
            <person name="Williams M."/>
            <person name="Hultmark D."/>
            <person name="Hetru C."/>
            <person name="Jiang H."/>
            <person name="Grimmelikhuijzen C.J."/>
            <person name="Hauser F."/>
            <person name="Cazzamali G."/>
            <person name="Williamson M."/>
            <person name="Park Y."/>
            <person name="Li B."/>
            <person name="Tanaka Y."/>
            <person name="Predel R."/>
            <person name="Neupert S."/>
            <person name="Schachtner J."/>
            <person name="Verleyen P."/>
            <person name="Raible F."/>
            <person name="Bork P."/>
            <person name="Friedrich M."/>
            <person name="Walden K.K."/>
            <person name="Robertson H.M."/>
            <person name="Angeli S."/>
            <person name="Foret S."/>
            <person name="Bucher G."/>
            <person name="Schuetz S."/>
            <person name="Maleszka R."/>
            <person name="Wimmer E.A."/>
            <person name="Beeman R.W."/>
            <person name="Lorenzen M."/>
            <person name="Tomoyasu Y."/>
            <person name="Miller S.C."/>
            <person name="Grossmann D."/>
            <person name="Bucher G."/>
        </authorList>
    </citation>
    <scope>NUCLEOTIDE SEQUENCE [LARGE SCALE GENOMIC DNA]</scope>
    <source>
        <strain evidence="1 2">Georgia GA2</strain>
    </source>
</reference>
<accession>A0A139WBX2</accession>
<dbReference type="PANTHER" id="PTHR31691">
    <property type="entry name" value="ROTATIN"/>
    <property type="match status" value="1"/>
</dbReference>
<dbReference type="Proteomes" id="UP000007266">
    <property type="component" value="Linkage group 9"/>
</dbReference>
<dbReference type="AlphaFoldDB" id="A0A139WBX2"/>
<dbReference type="GO" id="GO:0036064">
    <property type="term" value="C:ciliary basal body"/>
    <property type="evidence" value="ECO:0007669"/>
    <property type="project" value="InterPro"/>
</dbReference>
<dbReference type="InParanoid" id="A0A139WBX2"/>
<protein>
    <submittedName>
        <fullName evidence="1">Rotatin-like Protein</fullName>
    </submittedName>
</protein>
<gene>
    <name evidence="1" type="primary">AUGUSTUS-3.0.2_34434</name>
    <name evidence="1" type="ORF">TcasGA2_TC034434</name>
</gene>
<name>A0A139WBX2_TRICA</name>
<dbReference type="InterPro" id="IPR030791">
    <property type="entry name" value="Rotatin"/>
</dbReference>
<dbReference type="EMBL" id="KQ971372">
    <property type="protein sequence ID" value="KYB25351.1"/>
    <property type="molecule type" value="Genomic_DNA"/>
</dbReference>
<dbReference type="SUPFAM" id="SSF48371">
    <property type="entry name" value="ARM repeat"/>
    <property type="match status" value="1"/>
</dbReference>
<dbReference type="FunFam" id="1.25.10.10:FF:001595">
    <property type="entry name" value="Rotatin-like Protein"/>
    <property type="match status" value="1"/>
</dbReference>
<dbReference type="PANTHER" id="PTHR31691:SF1">
    <property type="entry name" value="ROTATIN"/>
    <property type="match status" value="1"/>
</dbReference>
<proteinExistence type="predicted"/>
<keyword evidence="2" id="KW-1185">Reference proteome</keyword>